<sequence>MKKLLAIVLLALGLSSCMAPAQMALQGSNPQIKVELLFEVDGCKVYRFYDGGAIRYFTKCENNSSVGWLESCGKNCTFYAENITNYDKTIPVPGKR</sequence>
<keyword evidence="3" id="KW-1185">Reference proteome</keyword>
<dbReference type="Proteomes" id="UP000199306">
    <property type="component" value="Unassembled WGS sequence"/>
</dbReference>
<dbReference type="EMBL" id="FOXH01000005">
    <property type="protein sequence ID" value="SFP72695.1"/>
    <property type="molecule type" value="Genomic_DNA"/>
</dbReference>
<dbReference type="RefSeq" id="WP_092016598.1">
    <property type="nucleotide sequence ID" value="NZ_FOXH01000005.1"/>
</dbReference>
<dbReference type="InterPro" id="IPR032618">
    <property type="entry name" value="DUF4884"/>
</dbReference>
<evidence type="ECO:0000256" key="1">
    <source>
        <dbReference type="SAM" id="SignalP"/>
    </source>
</evidence>
<evidence type="ECO:0008006" key="4">
    <source>
        <dbReference type="Google" id="ProtNLM"/>
    </source>
</evidence>
<accession>A0A1I5SPN9</accession>
<feature type="signal peptide" evidence="1">
    <location>
        <begin position="1"/>
        <end position="21"/>
    </location>
</feature>
<dbReference type="AlphaFoldDB" id="A0A1I5SPN9"/>
<name>A0A1I5SPN9_9BACT</name>
<dbReference type="OrthoDB" id="680575at2"/>
<dbReference type="Pfam" id="PF16225">
    <property type="entry name" value="DUF4884"/>
    <property type="match status" value="1"/>
</dbReference>
<gene>
    <name evidence="2" type="ORF">SAMN04515674_105139</name>
</gene>
<dbReference type="PROSITE" id="PS51257">
    <property type="entry name" value="PROKAR_LIPOPROTEIN"/>
    <property type="match status" value="1"/>
</dbReference>
<protein>
    <recommendedName>
        <fullName evidence="4">DUF4884 domain-containing protein</fullName>
    </recommendedName>
</protein>
<proteinExistence type="predicted"/>
<feature type="chain" id="PRO_5011653523" description="DUF4884 domain-containing protein" evidence="1">
    <location>
        <begin position="22"/>
        <end position="96"/>
    </location>
</feature>
<evidence type="ECO:0000313" key="2">
    <source>
        <dbReference type="EMBL" id="SFP72695.1"/>
    </source>
</evidence>
<reference evidence="2 3" key="1">
    <citation type="submission" date="2016-10" db="EMBL/GenBank/DDBJ databases">
        <authorList>
            <person name="de Groot N.N."/>
        </authorList>
    </citation>
    <scope>NUCLEOTIDE SEQUENCE [LARGE SCALE GENOMIC DNA]</scope>
    <source>
        <strain evidence="3">E92,LMG 26720,CCM 7988</strain>
    </source>
</reference>
<evidence type="ECO:0000313" key="3">
    <source>
        <dbReference type="Proteomes" id="UP000199306"/>
    </source>
</evidence>
<keyword evidence="1" id="KW-0732">Signal</keyword>
<organism evidence="2 3">
    <name type="scientific">Pseudarcicella hirudinis</name>
    <dbReference type="NCBI Taxonomy" id="1079859"/>
    <lineage>
        <taxon>Bacteria</taxon>
        <taxon>Pseudomonadati</taxon>
        <taxon>Bacteroidota</taxon>
        <taxon>Cytophagia</taxon>
        <taxon>Cytophagales</taxon>
        <taxon>Flectobacillaceae</taxon>
        <taxon>Pseudarcicella</taxon>
    </lineage>
</organism>